<dbReference type="PANTHER" id="PTHR47074">
    <property type="entry name" value="BNAC02G40300D PROTEIN"/>
    <property type="match status" value="1"/>
</dbReference>
<dbReference type="InterPro" id="IPR002156">
    <property type="entry name" value="RNaseH_domain"/>
</dbReference>
<dbReference type="eggNOG" id="KOG1075">
    <property type="taxonomic scope" value="Eukaryota"/>
</dbReference>
<evidence type="ECO:0000259" key="1">
    <source>
        <dbReference type="Pfam" id="PF13456"/>
    </source>
</evidence>
<dbReference type="Proteomes" id="UP000029121">
    <property type="component" value="Unassembled WGS sequence"/>
</dbReference>
<dbReference type="Pfam" id="PF13456">
    <property type="entry name" value="RVT_3"/>
    <property type="match status" value="1"/>
</dbReference>
<proteinExistence type="predicted"/>
<dbReference type="EMBL" id="KB870810">
    <property type="protein sequence ID" value="EOA21487.1"/>
    <property type="molecule type" value="Genomic_DNA"/>
</dbReference>
<dbReference type="InterPro" id="IPR036397">
    <property type="entry name" value="RNaseH_sf"/>
</dbReference>
<dbReference type="InterPro" id="IPR052929">
    <property type="entry name" value="RNase_H-like_EbsB-rel"/>
</dbReference>
<name>R0FGR3_9BRAS</name>
<gene>
    <name evidence="2" type="ORF">CARUB_v10001884mg</name>
</gene>
<reference evidence="3" key="1">
    <citation type="journal article" date="2013" name="Nat. Genet.">
        <title>The Capsella rubella genome and the genomic consequences of rapid mating system evolution.</title>
        <authorList>
            <person name="Slotte T."/>
            <person name="Hazzouri K.M."/>
            <person name="Agren J.A."/>
            <person name="Koenig D."/>
            <person name="Maumus F."/>
            <person name="Guo Y.L."/>
            <person name="Steige K."/>
            <person name="Platts A.E."/>
            <person name="Escobar J.S."/>
            <person name="Newman L.K."/>
            <person name="Wang W."/>
            <person name="Mandakova T."/>
            <person name="Vello E."/>
            <person name="Smith L.M."/>
            <person name="Henz S.R."/>
            <person name="Steffen J."/>
            <person name="Takuno S."/>
            <person name="Brandvain Y."/>
            <person name="Coop G."/>
            <person name="Andolfatto P."/>
            <person name="Hu T.T."/>
            <person name="Blanchette M."/>
            <person name="Clark R.M."/>
            <person name="Quesneville H."/>
            <person name="Nordborg M."/>
            <person name="Gaut B.S."/>
            <person name="Lysak M.A."/>
            <person name="Jenkins J."/>
            <person name="Grimwood J."/>
            <person name="Chapman J."/>
            <person name="Prochnik S."/>
            <person name="Shu S."/>
            <person name="Rokhsar D."/>
            <person name="Schmutz J."/>
            <person name="Weigel D."/>
            <person name="Wright S.I."/>
        </authorList>
    </citation>
    <scope>NUCLEOTIDE SEQUENCE [LARGE SCALE GENOMIC DNA]</scope>
    <source>
        <strain evidence="3">cv. Monte Gargano</strain>
    </source>
</reference>
<protein>
    <recommendedName>
        <fullName evidence="1">RNase H type-1 domain-containing protein</fullName>
    </recommendedName>
</protein>
<evidence type="ECO:0000313" key="3">
    <source>
        <dbReference type="Proteomes" id="UP000029121"/>
    </source>
</evidence>
<dbReference type="Gene3D" id="3.30.420.10">
    <property type="entry name" value="Ribonuclease H-like superfamily/Ribonuclease H"/>
    <property type="match status" value="1"/>
</dbReference>
<keyword evidence="3" id="KW-1185">Reference proteome</keyword>
<evidence type="ECO:0000313" key="2">
    <source>
        <dbReference type="EMBL" id="EOA21487.1"/>
    </source>
</evidence>
<dbReference type="AlphaFoldDB" id="R0FGR3"/>
<feature type="domain" description="RNase H type-1" evidence="1">
    <location>
        <begin position="102"/>
        <end position="206"/>
    </location>
</feature>
<dbReference type="GO" id="GO:0004523">
    <property type="term" value="F:RNA-DNA hybrid ribonuclease activity"/>
    <property type="evidence" value="ECO:0007669"/>
    <property type="project" value="InterPro"/>
</dbReference>
<dbReference type="PANTHER" id="PTHR47074:SF53">
    <property type="entry name" value="REVERSE TRANSCRIPTASE-LIKE PROTEIN"/>
    <property type="match status" value="1"/>
</dbReference>
<organism evidence="2 3">
    <name type="scientific">Capsella rubella</name>
    <dbReference type="NCBI Taxonomy" id="81985"/>
    <lineage>
        <taxon>Eukaryota</taxon>
        <taxon>Viridiplantae</taxon>
        <taxon>Streptophyta</taxon>
        <taxon>Embryophyta</taxon>
        <taxon>Tracheophyta</taxon>
        <taxon>Spermatophyta</taxon>
        <taxon>Magnoliopsida</taxon>
        <taxon>eudicotyledons</taxon>
        <taxon>Gunneridae</taxon>
        <taxon>Pentapetalae</taxon>
        <taxon>rosids</taxon>
        <taxon>malvids</taxon>
        <taxon>Brassicales</taxon>
        <taxon>Brassicaceae</taxon>
        <taxon>Camelineae</taxon>
        <taxon>Capsella</taxon>
    </lineage>
</organism>
<accession>R0FGR3</accession>
<dbReference type="GO" id="GO:0003676">
    <property type="term" value="F:nucleic acid binding"/>
    <property type="evidence" value="ECO:0007669"/>
    <property type="project" value="InterPro"/>
</dbReference>
<sequence length="228" mass="26669">MLMHKPELSLQLCKVVPWLLWEIWKSRNSMVYAQRIQDPHIVWIMARDEMEEWYQQQEGVTSDTVLGDRRGSSMNLRWCKPAVGKLKCNIHTSWINDFSFFGGAWILRNHLGDVMYHARDAFLPRSNRISAELNCLHWSLASLRDMRYTSCEVWTDCHAAWEAITNPKAWPKYRSQTTKIWQVIRGMREVSFHLSSPKANLLAKRLLAASRGPAWLQDRINRDKSLGA</sequence>